<keyword evidence="3" id="KW-1185">Reference proteome</keyword>
<evidence type="ECO:0008006" key="4">
    <source>
        <dbReference type="Google" id="ProtNLM"/>
    </source>
</evidence>
<feature type="signal peptide" evidence="1">
    <location>
        <begin position="1"/>
        <end position="16"/>
    </location>
</feature>
<feature type="chain" id="PRO_5034462781" description="Secreted protein" evidence="1">
    <location>
        <begin position="17"/>
        <end position="138"/>
    </location>
</feature>
<reference evidence="2 3" key="1">
    <citation type="submission" date="2020-07" db="EMBL/GenBank/DDBJ databases">
        <title>Comparative genomics of pyrophilous fungi reveals a link between fire events and developmental genes.</title>
        <authorList>
            <consortium name="DOE Joint Genome Institute"/>
            <person name="Steindorff A.S."/>
            <person name="Carver A."/>
            <person name="Calhoun S."/>
            <person name="Stillman K."/>
            <person name="Liu H."/>
            <person name="Lipzen A."/>
            <person name="Pangilinan J."/>
            <person name="Labutti K."/>
            <person name="Bruns T.D."/>
            <person name="Grigoriev I.V."/>
        </authorList>
    </citation>
    <scope>NUCLEOTIDE SEQUENCE [LARGE SCALE GENOMIC DNA]</scope>
    <source>
        <strain evidence="2 3">CBS 144469</strain>
    </source>
</reference>
<organism evidence="2 3">
    <name type="scientific">Ephemerocybe angulata</name>
    <dbReference type="NCBI Taxonomy" id="980116"/>
    <lineage>
        <taxon>Eukaryota</taxon>
        <taxon>Fungi</taxon>
        <taxon>Dikarya</taxon>
        <taxon>Basidiomycota</taxon>
        <taxon>Agaricomycotina</taxon>
        <taxon>Agaricomycetes</taxon>
        <taxon>Agaricomycetidae</taxon>
        <taxon>Agaricales</taxon>
        <taxon>Agaricineae</taxon>
        <taxon>Psathyrellaceae</taxon>
        <taxon>Ephemerocybe</taxon>
    </lineage>
</organism>
<dbReference type="Proteomes" id="UP000521943">
    <property type="component" value="Unassembled WGS sequence"/>
</dbReference>
<dbReference type="EMBL" id="JACGCI010000078">
    <property type="protein sequence ID" value="KAF6747764.1"/>
    <property type="molecule type" value="Genomic_DNA"/>
</dbReference>
<evidence type="ECO:0000313" key="3">
    <source>
        <dbReference type="Proteomes" id="UP000521943"/>
    </source>
</evidence>
<accession>A0A8H6HJ98</accession>
<proteinExistence type="predicted"/>
<name>A0A8H6HJ98_9AGAR</name>
<comment type="caution">
    <text evidence="2">The sequence shown here is derived from an EMBL/GenBank/DDBJ whole genome shotgun (WGS) entry which is preliminary data.</text>
</comment>
<gene>
    <name evidence="2" type="ORF">DFP72DRAFT_589117</name>
</gene>
<protein>
    <recommendedName>
        <fullName evidence="4">Secreted protein</fullName>
    </recommendedName>
</protein>
<dbReference type="AlphaFoldDB" id="A0A8H6HJ98"/>
<sequence>MRALFLLCSTLLSSGALRHSIGDLVIEFALLQYSIIHPMWRSRTRRNGPGCRVVEFYVWAWRDTGLFSRFFVLALFRLRGWFIMRVYSIPGYLSYIHTYLTSPSTLQSTQAQTWTEDMPDRRHGDGHTDIHGHWTWHT</sequence>
<evidence type="ECO:0000256" key="1">
    <source>
        <dbReference type="SAM" id="SignalP"/>
    </source>
</evidence>
<evidence type="ECO:0000313" key="2">
    <source>
        <dbReference type="EMBL" id="KAF6747764.1"/>
    </source>
</evidence>
<keyword evidence="1" id="KW-0732">Signal</keyword>